<dbReference type="Gene3D" id="3.30.70.860">
    <property type="match status" value="1"/>
</dbReference>
<dbReference type="AlphaFoldDB" id="A0A1I7NEY1"/>
<evidence type="ECO:0000313" key="5">
    <source>
        <dbReference type="Proteomes" id="UP000199537"/>
    </source>
</evidence>
<dbReference type="HAMAP" id="MF_00632">
    <property type="entry name" value="UPF0234"/>
    <property type="match status" value="1"/>
</dbReference>
<keyword evidence="1 3" id="KW-0547">Nucleotide-binding</keyword>
<evidence type="ECO:0000256" key="2">
    <source>
        <dbReference type="ARBA" id="ARBA00093450"/>
    </source>
</evidence>
<dbReference type="GO" id="GO:0005829">
    <property type="term" value="C:cytosol"/>
    <property type="evidence" value="ECO:0007669"/>
    <property type="project" value="TreeGrafter"/>
</dbReference>
<evidence type="ECO:0000256" key="3">
    <source>
        <dbReference type="HAMAP-Rule" id="MF_00632"/>
    </source>
</evidence>
<proteinExistence type="inferred from homology"/>
<accession>A0A1I7NEY1</accession>
<dbReference type="OrthoDB" id="9801447at2"/>
<dbReference type="PANTHER" id="PTHR30476">
    <property type="entry name" value="UPF0234 PROTEIN YAJQ"/>
    <property type="match status" value="1"/>
</dbReference>
<keyword evidence="5" id="KW-1185">Reference proteome</keyword>
<dbReference type="Proteomes" id="UP000199537">
    <property type="component" value="Unassembled WGS sequence"/>
</dbReference>
<evidence type="ECO:0000256" key="1">
    <source>
        <dbReference type="ARBA" id="ARBA00022741"/>
    </source>
</evidence>
<dbReference type="InterPro" id="IPR035571">
    <property type="entry name" value="UPF0234-like_C"/>
</dbReference>
<dbReference type="PANTHER" id="PTHR30476:SF0">
    <property type="entry name" value="UPF0234 PROTEIN YAJQ"/>
    <property type="match status" value="1"/>
</dbReference>
<name>A0A1I7NEY1_9BACT</name>
<dbReference type="SUPFAM" id="SSF89963">
    <property type="entry name" value="YajQ-like"/>
    <property type="match status" value="2"/>
</dbReference>
<dbReference type="GO" id="GO:0000166">
    <property type="term" value="F:nucleotide binding"/>
    <property type="evidence" value="ECO:0007669"/>
    <property type="project" value="UniProtKB-UniRule"/>
</dbReference>
<gene>
    <name evidence="4" type="ORF">SAMN05660895_1601</name>
</gene>
<dbReference type="CDD" id="cd11740">
    <property type="entry name" value="YajQ_like"/>
    <property type="match status" value="1"/>
</dbReference>
<dbReference type="EMBL" id="FPCJ01000001">
    <property type="protein sequence ID" value="SFV33232.1"/>
    <property type="molecule type" value="Genomic_DNA"/>
</dbReference>
<dbReference type="InterPro" id="IPR035570">
    <property type="entry name" value="UPF0234_N"/>
</dbReference>
<comment type="similarity">
    <text evidence="2 3">Belongs to the YajQ family.</text>
</comment>
<dbReference type="RefSeq" id="WP_092459627.1">
    <property type="nucleotide sequence ID" value="NZ_FPCJ01000001.1"/>
</dbReference>
<comment type="function">
    <text evidence="3">Nucleotide-binding protein.</text>
</comment>
<protein>
    <recommendedName>
        <fullName evidence="3">Nucleotide-binding protein SAMN05660895_1601</fullName>
    </recommendedName>
</protein>
<dbReference type="Gene3D" id="3.30.70.990">
    <property type="entry name" value="YajQ-like, domain 2"/>
    <property type="match status" value="1"/>
</dbReference>
<sequence length="163" mass="18643">MPSFDIVSRADMQLVDNAVNITRKEIANRFDFKDVPVELDLRKKDYMLVIATESEMKLNQIVDVLLSRSMRQGLDIKIYDLSKAPEPSGKLVRKEIPIRNGLSQEEAKKLVKYIKELGLKVQASVMDDMVRVSGKKIDDLQTVIQHCKKAPFDFALQFVNMKS</sequence>
<dbReference type="NCBIfam" id="NF003819">
    <property type="entry name" value="PRK05412.1"/>
    <property type="match status" value="1"/>
</dbReference>
<organism evidence="4 5">
    <name type="scientific">Thermoflavifilum thermophilum</name>
    <dbReference type="NCBI Taxonomy" id="1393122"/>
    <lineage>
        <taxon>Bacteria</taxon>
        <taxon>Pseudomonadati</taxon>
        <taxon>Bacteroidota</taxon>
        <taxon>Chitinophagia</taxon>
        <taxon>Chitinophagales</taxon>
        <taxon>Chitinophagaceae</taxon>
        <taxon>Thermoflavifilum</taxon>
    </lineage>
</organism>
<dbReference type="InterPro" id="IPR007551">
    <property type="entry name" value="YajQ/Smlt4090-like"/>
</dbReference>
<dbReference type="InterPro" id="IPR036183">
    <property type="entry name" value="YajQ-like_sf"/>
</dbReference>
<dbReference type="Pfam" id="PF04461">
    <property type="entry name" value="YajQ"/>
    <property type="match status" value="1"/>
</dbReference>
<evidence type="ECO:0000313" key="4">
    <source>
        <dbReference type="EMBL" id="SFV33232.1"/>
    </source>
</evidence>
<reference evidence="5" key="1">
    <citation type="submission" date="2016-10" db="EMBL/GenBank/DDBJ databases">
        <authorList>
            <person name="Varghese N."/>
            <person name="Submissions S."/>
        </authorList>
    </citation>
    <scope>NUCLEOTIDE SEQUENCE [LARGE SCALE GENOMIC DNA]</scope>
    <source>
        <strain evidence="5">DSM 14807</strain>
    </source>
</reference>